<dbReference type="KEGG" id="sna:Snas_1578"/>
<dbReference type="PRINTS" id="PR00039">
    <property type="entry name" value="HTHLYSR"/>
</dbReference>
<evidence type="ECO:0000256" key="1">
    <source>
        <dbReference type="ARBA" id="ARBA00009437"/>
    </source>
</evidence>
<dbReference type="PANTHER" id="PTHR30126">
    <property type="entry name" value="HTH-TYPE TRANSCRIPTIONAL REGULATOR"/>
    <property type="match status" value="1"/>
</dbReference>
<dbReference type="PANTHER" id="PTHR30126:SF39">
    <property type="entry name" value="HTH-TYPE TRANSCRIPTIONAL REGULATOR CYSL"/>
    <property type="match status" value="1"/>
</dbReference>
<dbReference type="Gene3D" id="3.40.190.290">
    <property type="match status" value="1"/>
</dbReference>
<feature type="domain" description="HTH lysR-type" evidence="5">
    <location>
        <begin position="1"/>
        <end position="58"/>
    </location>
</feature>
<keyword evidence="7" id="KW-1185">Reference proteome</keyword>
<dbReference type="SUPFAM" id="SSF46785">
    <property type="entry name" value="Winged helix' DNA-binding domain"/>
    <property type="match status" value="1"/>
</dbReference>
<dbReference type="OrthoDB" id="8417889at2"/>
<dbReference type="Gene3D" id="1.10.10.10">
    <property type="entry name" value="Winged helix-like DNA-binding domain superfamily/Winged helix DNA-binding domain"/>
    <property type="match status" value="1"/>
</dbReference>
<dbReference type="SUPFAM" id="SSF53850">
    <property type="entry name" value="Periplasmic binding protein-like II"/>
    <property type="match status" value="1"/>
</dbReference>
<dbReference type="InterPro" id="IPR036388">
    <property type="entry name" value="WH-like_DNA-bd_sf"/>
</dbReference>
<accession>D3PWC4</accession>
<dbReference type="Pfam" id="PF03466">
    <property type="entry name" value="LysR_substrate"/>
    <property type="match status" value="1"/>
</dbReference>
<dbReference type="InterPro" id="IPR005119">
    <property type="entry name" value="LysR_subst-bd"/>
</dbReference>
<dbReference type="InterPro" id="IPR000847">
    <property type="entry name" value="LysR_HTH_N"/>
</dbReference>
<dbReference type="Pfam" id="PF00126">
    <property type="entry name" value="HTH_1"/>
    <property type="match status" value="1"/>
</dbReference>
<protein>
    <submittedName>
        <fullName evidence="6">Transcriptional regulator, LysR family</fullName>
    </submittedName>
</protein>
<dbReference type="CDD" id="cd05466">
    <property type="entry name" value="PBP2_LTTR_substrate"/>
    <property type="match status" value="1"/>
</dbReference>
<dbReference type="GO" id="GO:0000976">
    <property type="term" value="F:transcription cis-regulatory region binding"/>
    <property type="evidence" value="ECO:0007669"/>
    <property type="project" value="TreeGrafter"/>
</dbReference>
<dbReference type="AlphaFoldDB" id="D3PWC4"/>
<dbReference type="HOGENOM" id="CLU_039613_5_0_11"/>
<evidence type="ECO:0000313" key="7">
    <source>
        <dbReference type="Proteomes" id="UP000000844"/>
    </source>
</evidence>
<dbReference type="RefSeq" id="WP_013016852.1">
    <property type="nucleotide sequence ID" value="NC_013947.1"/>
</dbReference>
<dbReference type="PROSITE" id="PS50931">
    <property type="entry name" value="HTH_LYSR"/>
    <property type="match status" value="1"/>
</dbReference>
<dbReference type="eggNOG" id="COG0583">
    <property type="taxonomic scope" value="Bacteria"/>
</dbReference>
<gene>
    <name evidence="6" type="ordered locus">Snas_1578</name>
</gene>
<dbReference type="GO" id="GO:0003700">
    <property type="term" value="F:DNA-binding transcription factor activity"/>
    <property type="evidence" value="ECO:0007669"/>
    <property type="project" value="InterPro"/>
</dbReference>
<keyword evidence="2" id="KW-0805">Transcription regulation</keyword>
<keyword evidence="3" id="KW-0238">DNA-binding</keyword>
<name>D3PWC4_STANL</name>
<reference evidence="6 7" key="1">
    <citation type="journal article" date="2009" name="Stand. Genomic Sci.">
        <title>Complete genome sequence of Stackebrandtia nassauensis type strain (LLR-40K-21).</title>
        <authorList>
            <person name="Munk C."/>
            <person name="Lapidus A."/>
            <person name="Copeland A."/>
            <person name="Jando M."/>
            <person name="Mayilraj S."/>
            <person name="Glavina Del Rio T."/>
            <person name="Nolan M."/>
            <person name="Chen F."/>
            <person name="Lucas S."/>
            <person name="Tice H."/>
            <person name="Cheng J.F."/>
            <person name="Han C."/>
            <person name="Detter J.C."/>
            <person name="Bruce D."/>
            <person name="Goodwin L."/>
            <person name="Chain P."/>
            <person name="Pitluck S."/>
            <person name="Goker M."/>
            <person name="Ovchinikova G."/>
            <person name="Pati A."/>
            <person name="Ivanova N."/>
            <person name="Mavromatis K."/>
            <person name="Chen A."/>
            <person name="Palaniappan K."/>
            <person name="Land M."/>
            <person name="Hauser L."/>
            <person name="Chang Y.J."/>
            <person name="Jeffries C.D."/>
            <person name="Bristow J."/>
            <person name="Eisen J.A."/>
            <person name="Markowitz V."/>
            <person name="Hugenholtz P."/>
            <person name="Kyrpides N.C."/>
            <person name="Klenk H.P."/>
        </authorList>
    </citation>
    <scope>NUCLEOTIDE SEQUENCE [LARGE SCALE GENOMIC DNA]</scope>
    <source>
        <strain evidence="7">DSM 44728 / CIP 108903 / NRRL B-16338 / NBRC 102104 / LLR-40K-21</strain>
    </source>
</reference>
<comment type="similarity">
    <text evidence="1">Belongs to the LysR transcriptional regulatory family.</text>
</comment>
<dbReference type="Proteomes" id="UP000000844">
    <property type="component" value="Chromosome"/>
</dbReference>
<evidence type="ECO:0000259" key="5">
    <source>
        <dbReference type="PROSITE" id="PS50931"/>
    </source>
</evidence>
<dbReference type="InterPro" id="IPR036390">
    <property type="entry name" value="WH_DNA-bd_sf"/>
</dbReference>
<organism evidence="6 7">
    <name type="scientific">Stackebrandtia nassauensis (strain DSM 44728 / CIP 108903 / NRRL B-16338 / NBRC 102104 / LLR-40K-21)</name>
    <dbReference type="NCBI Taxonomy" id="446470"/>
    <lineage>
        <taxon>Bacteria</taxon>
        <taxon>Bacillati</taxon>
        <taxon>Actinomycetota</taxon>
        <taxon>Actinomycetes</taxon>
        <taxon>Glycomycetales</taxon>
        <taxon>Glycomycetaceae</taxon>
        <taxon>Stackebrandtia</taxon>
    </lineage>
</organism>
<evidence type="ECO:0000256" key="4">
    <source>
        <dbReference type="ARBA" id="ARBA00023163"/>
    </source>
</evidence>
<proteinExistence type="inferred from homology"/>
<evidence type="ECO:0000313" key="6">
    <source>
        <dbReference type="EMBL" id="ADD41281.1"/>
    </source>
</evidence>
<dbReference type="EMBL" id="CP001778">
    <property type="protein sequence ID" value="ADD41281.1"/>
    <property type="molecule type" value="Genomic_DNA"/>
</dbReference>
<keyword evidence="4" id="KW-0804">Transcription</keyword>
<evidence type="ECO:0000256" key="3">
    <source>
        <dbReference type="ARBA" id="ARBA00023125"/>
    </source>
</evidence>
<evidence type="ECO:0000256" key="2">
    <source>
        <dbReference type="ARBA" id="ARBA00023015"/>
    </source>
</evidence>
<sequence>MDLALLRTFLAVYRAGSLTRAVPLLGLSQPTITAQLKTLESALDKKLFERLPRGVAPTPVAEELARRVAPHIDALTAIGDRGVDAHDPFSTPVHLAGPGELITTRVLPSLADLVGAGLRLRVSLGLSDDLLSGLAAGTYDLVISTIRPRARAITATPLTDEEFVLVAAPGWAERIDADLLSTDPLAALRNVPLVSYAEDLPVIRRYWRTSFGVRPKGSAVVVVPDLRGVLAATVSGCGITVLPRYLCVGELAEGRLVPLLEPEIPPINTLYLAARTGTVDRPHISAVHSTLLSMARLW</sequence>
<dbReference type="STRING" id="446470.Snas_1578"/>